<feature type="binding site" evidence="2">
    <location>
        <position position="49"/>
    </location>
    <ligand>
        <name>Mg(2+)</name>
        <dbReference type="ChEBI" id="CHEBI:18420"/>
        <label>1</label>
    </ligand>
</feature>
<dbReference type="Pfam" id="PF00586">
    <property type="entry name" value="AIRS"/>
    <property type="match status" value="1"/>
</dbReference>
<name>A0A2R4VZK5_THEAF</name>
<keyword evidence="2" id="KW-0460">Magnesium</keyword>
<reference evidence="5 6" key="1">
    <citation type="submission" date="2017-04" db="EMBL/GenBank/DDBJ databases">
        <title>Genomic insights into metabolism of Thermodesulfobium acidiphilum.</title>
        <authorList>
            <person name="Toshchakov S.V."/>
            <person name="Frolov E.N."/>
            <person name="Kublanov I.V."/>
            <person name="Samarov N.I."/>
            <person name="Novikov A."/>
            <person name="Lebedinsky A.V."/>
            <person name="Bonch-Osmolovskaya E.A."/>
            <person name="Chernyh N.A."/>
        </authorList>
    </citation>
    <scope>NUCLEOTIDE SEQUENCE [LARGE SCALE GENOMIC DNA]</scope>
    <source>
        <strain evidence="5 6">3127-1</strain>
    </source>
</reference>
<dbReference type="InterPro" id="IPR036676">
    <property type="entry name" value="PurM-like_C_sf"/>
</dbReference>
<evidence type="ECO:0000313" key="5">
    <source>
        <dbReference type="EMBL" id="AWB09850.1"/>
    </source>
</evidence>
<dbReference type="OrthoDB" id="9802811at2"/>
<evidence type="ECO:0000256" key="2">
    <source>
        <dbReference type="HAMAP-Rule" id="MF_02128"/>
    </source>
</evidence>
<keyword evidence="2" id="KW-0067">ATP-binding</keyword>
<feature type="binding site" evidence="2">
    <location>
        <position position="214"/>
    </location>
    <ligand>
        <name>Mg(2+)</name>
        <dbReference type="ChEBI" id="CHEBI:18420"/>
        <label>3</label>
    </ligand>
</feature>
<keyword evidence="2" id="KW-0479">Metal-binding</keyword>
<dbReference type="RefSeq" id="WP_108308691.1">
    <property type="nucleotide sequence ID" value="NZ_CP020921.1"/>
</dbReference>
<evidence type="ECO:0000256" key="1">
    <source>
        <dbReference type="ARBA" id="ARBA00022977"/>
    </source>
</evidence>
<dbReference type="InterPro" id="IPR016188">
    <property type="entry name" value="PurM-like_N"/>
</dbReference>
<dbReference type="SUPFAM" id="SSF56042">
    <property type="entry name" value="PurM C-terminal domain-like"/>
    <property type="match status" value="1"/>
</dbReference>
<dbReference type="GO" id="GO:0000287">
    <property type="term" value="F:magnesium ion binding"/>
    <property type="evidence" value="ECO:0007669"/>
    <property type="project" value="UniProtKB-UniRule"/>
</dbReference>
<feature type="binding site" evidence="2">
    <location>
        <position position="107"/>
    </location>
    <ligand>
        <name>ATP</name>
        <dbReference type="ChEBI" id="CHEBI:30616"/>
    </ligand>
</feature>
<feature type="binding site" evidence="2">
    <location>
        <position position="77"/>
    </location>
    <ligand>
        <name>Mg(2+)</name>
        <dbReference type="ChEBI" id="CHEBI:18420"/>
        <label>2</label>
    </ligand>
</feature>
<feature type="binding site" evidence="2">
    <location>
        <position position="125"/>
    </location>
    <ligand>
        <name>Mg(2+)</name>
        <dbReference type="ChEBI" id="CHEBI:18420"/>
        <label>1</label>
    </ligand>
</feature>
<dbReference type="GO" id="GO:0009229">
    <property type="term" value="P:thiamine diphosphate biosynthetic process"/>
    <property type="evidence" value="ECO:0007669"/>
    <property type="project" value="UniProtKB-UniRule"/>
</dbReference>
<protein>
    <recommendedName>
        <fullName evidence="2">Thiamine-monophosphate kinase</fullName>
        <shortName evidence="2">TMP kinase</shortName>
        <shortName evidence="2">Thiamine-phosphate kinase</shortName>
        <ecNumber evidence="2">2.7.4.16</ecNumber>
    </recommendedName>
</protein>
<dbReference type="InterPro" id="IPR036921">
    <property type="entry name" value="PurM-like_N_sf"/>
</dbReference>
<feature type="binding site" evidence="2">
    <location>
        <position position="77"/>
    </location>
    <ligand>
        <name>Mg(2+)</name>
        <dbReference type="ChEBI" id="CHEBI:18420"/>
        <label>4</label>
    </ligand>
</feature>
<feature type="binding site" evidence="2">
    <location>
        <position position="47"/>
    </location>
    <ligand>
        <name>Mg(2+)</name>
        <dbReference type="ChEBI" id="CHEBI:18420"/>
        <label>4</label>
    </ligand>
</feature>
<feature type="binding site" evidence="2">
    <location>
        <position position="217"/>
    </location>
    <ligand>
        <name>Mg(2+)</name>
        <dbReference type="ChEBI" id="CHEBI:18420"/>
        <label>5</label>
    </ligand>
</feature>
<evidence type="ECO:0000259" key="4">
    <source>
        <dbReference type="Pfam" id="PF02769"/>
    </source>
</evidence>
<feature type="binding site" evidence="2">
    <location>
        <position position="150"/>
    </location>
    <ligand>
        <name>ATP</name>
        <dbReference type="ChEBI" id="CHEBI:30616"/>
    </ligand>
</feature>
<sequence>MLKIKDIGEFGFIDSIKPEETVEDLKVGIGDDAAIISPYGEFDIVVTTDMLVEGTHFLADTDPFAIGYRSMCANLSDIAAMGAIPKFYFVSLGINPERDFNYARDIYKGFNSLAEQFNTHLAGGDTVKSDKTIISITLIGYVEKSITIERKGKIEAKDLVISVGPLGYSGAGLEVIKNKFDGFDELVKVFLYPYPQIIAGRILGQSKLVRVMMDNSDGLASCIENLVVKNGFGAILFEEGLFDERLKAIAEFTNRNYLDFVFNGGEDFGLVAVIKKDGFLDLSYFLEKSLFNNSVKVIGEITQNKEIILKRLDNSLLEINKSGYVQF</sequence>
<feature type="binding site" evidence="2">
    <location>
        <position position="56"/>
    </location>
    <ligand>
        <name>substrate</name>
    </ligand>
</feature>
<dbReference type="GO" id="GO:0005524">
    <property type="term" value="F:ATP binding"/>
    <property type="evidence" value="ECO:0007669"/>
    <property type="project" value="UniProtKB-UniRule"/>
</dbReference>
<dbReference type="AlphaFoldDB" id="A0A2R4VZK5"/>
<keyword evidence="2 5" id="KW-0418">Kinase</keyword>
<organism evidence="5 6">
    <name type="scientific">Thermodesulfobium acidiphilum</name>
    <dbReference type="NCBI Taxonomy" id="1794699"/>
    <lineage>
        <taxon>Bacteria</taxon>
        <taxon>Pseudomonadati</taxon>
        <taxon>Thermodesulfobiota</taxon>
        <taxon>Thermodesulfobiia</taxon>
        <taxon>Thermodesulfobiales</taxon>
        <taxon>Thermodesulfobiaceae</taxon>
        <taxon>Thermodesulfobium</taxon>
    </lineage>
</organism>
<dbReference type="NCBIfam" id="TIGR01379">
    <property type="entry name" value="thiL"/>
    <property type="match status" value="1"/>
</dbReference>
<keyword evidence="6" id="KW-1185">Reference proteome</keyword>
<feature type="binding site" evidence="2">
    <location>
        <begin position="124"/>
        <end position="125"/>
    </location>
    <ligand>
        <name>ATP</name>
        <dbReference type="ChEBI" id="CHEBI:30616"/>
    </ligand>
</feature>
<accession>A0A2R4VZK5</accession>
<dbReference type="InterPro" id="IPR006283">
    <property type="entry name" value="ThiL-like"/>
</dbReference>
<dbReference type="PANTHER" id="PTHR30270:SF0">
    <property type="entry name" value="THIAMINE-MONOPHOSPHATE KINASE"/>
    <property type="match status" value="1"/>
</dbReference>
<evidence type="ECO:0000259" key="3">
    <source>
        <dbReference type="Pfam" id="PF00586"/>
    </source>
</evidence>
<dbReference type="HAMAP" id="MF_02128">
    <property type="entry name" value="TMP_kinase"/>
    <property type="match status" value="1"/>
</dbReference>
<feature type="binding site" evidence="2">
    <location>
        <position position="32"/>
    </location>
    <ligand>
        <name>Mg(2+)</name>
        <dbReference type="ChEBI" id="CHEBI:18420"/>
        <label>4</label>
    </ligand>
</feature>
<feature type="binding site" evidence="2">
    <location>
        <position position="48"/>
    </location>
    <ligand>
        <name>Mg(2+)</name>
        <dbReference type="ChEBI" id="CHEBI:18420"/>
        <label>1</label>
    </ligand>
</feature>
<dbReference type="GO" id="GO:0009228">
    <property type="term" value="P:thiamine biosynthetic process"/>
    <property type="evidence" value="ECO:0007669"/>
    <property type="project" value="UniProtKB-KW"/>
</dbReference>
<keyword evidence="2" id="KW-0547">Nucleotide-binding</keyword>
<feature type="binding site" evidence="2">
    <location>
        <position position="324"/>
    </location>
    <ligand>
        <name>substrate</name>
    </ligand>
</feature>
<keyword evidence="2" id="KW-0808">Transferase</keyword>
<feature type="binding site" evidence="2">
    <location>
        <position position="266"/>
    </location>
    <ligand>
        <name>substrate</name>
    </ligand>
</feature>
<dbReference type="Gene3D" id="3.30.1330.10">
    <property type="entry name" value="PurM-like, N-terminal domain"/>
    <property type="match status" value="1"/>
</dbReference>
<dbReference type="CDD" id="cd02194">
    <property type="entry name" value="ThiL"/>
    <property type="match status" value="1"/>
</dbReference>
<dbReference type="PIRSF" id="PIRSF005303">
    <property type="entry name" value="Thiam_monoph_kin"/>
    <property type="match status" value="1"/>
</dbReference>
<evidence type="ECO:0000313" key="6">
    <source>
        <dbReference type="Proteomes" id="UP000244792"/>
    </source>
</evidence>
<comment type="miscellaneous">
    <text evidence="2">Reaction mechanism of ThiL seems to utilize a direct, inline transfer of the gamma-phosphate of ATP to TMP rather than a phosphorylated enzyme intermediate.</text>
</comment>
<dbReference type="EMBL" id="CP020921">
    <property type="protein sequence ID" value="AWB09850.1"/>
    <property type="molecule type" value="Genomic_DNA"/>
</dbReference>
<dbReference type="EC" id="2.7.4.16" evidence="2"/>
<dbReference type="SUPFAM" id="SSF55326">
    <property type="entry name" value="PurM N-terminal domain-like"/>
    <property type="match status" value="1"/>
</dbReference>
<comment type="catalytic activity">
    <reaction evidence="2">
        <text>thiamine phosphate + ATP = thiamine diphosphate + ADP</text>
        <dbReference type="Rhea" id="RHEA:15913"/>
        <dbReference type="ChEBI" id="CHEBI:30616"/>
        <dbReference type="ChEBI" id="CHEBI:37575"/>
        <dbReference type="ChEBI" id="CHEBI:58937"/>
        <dbReference type="ChEBI" id="CHEBI:456216"/>
        <dbReference type="EC" id="2.7.4.16"/>
    </reaction>
</comment>
<feature type="binding site" evidence="2">
    <location>
        <position position="32"/>
    </location>
    <ligand>
        <name>Mg(2+)</name>
        <dbReference type="ChEBI" id="CHEBI:18420"/>
        <label>3</label>
    </ligand>
</feature>
<gene>
    <name evidence="2" type="primary">thiL</name>
    <name evidence="5" type="ORF">TDSAC_0475</name>
</gene>
<dbReference type="Proteomes" id="UP000244792">
    <property type="component" value="Chromosome"/>
</dbReference>
<comment type="function">
    <text evidence="2">Catalyzes the ATP-dependent phosphorylation of thiamine-monophosphate (TMP) to form thiamine-pyrophosphate (TPP), the active form of vitamin B1.</text>
</comment>
<proteinExistence type="inferred from homology"/>
<feature type="binding site" evidence="2">
    <location>
        <position position="49"/>
    </location>
    <ligand>
        <name>Mg(2+)</name>
        <dbReference type="ChEBI" id="CHEBI:18420"/>
        <label>2</label>
    </ligand>
</feature>
<comment type="similarity">
    <text evidence="2">Belongs to the thiamine-monophosphate kinase family.</text>
</comment>
<dbReference type="Pfam" id="PF02769">
    <property type="entry name" value="AIRS_C"/>
    <property type="match status" value="1"/>
</dbReference>
<feature type="domain" description="PurM-like N-terminal" evidence="3">
    <location>
        <begin position="30"/>
        <end position="142"/>
    </location>
</feature>
<feature type="domain" description="PurM-like C-terminal" evidence="4">
    <location>
        <begin position="158"/>
        <end position="308"/>
    </location>
</feature>
<dbReference type="UniPathway" id="UPA00060">
    <property type="reaction ID" value="UER00142"/>
</dbReference>
<dbReference type="InterPro" id="IPR010918">
    <property type="entry name" value="PurM-like_C_dom"/>
</dbReference>
<comment type="pathway">
    <text evidence="2">Cofactor biosynthesis; thiamine diphosphate biosynthesis; thiamine diphosphate from thiamine phosphate: step 1/1.</text>
</comment>
<dbReference type="PANTHER" id="PTHR30270">
    <property type="entry name" value="THIAMINE-MONOPHOSPHATE KINASE"/>
    <property type="match status" value="1"/>
</dbReference>
<dbReference type="KEGG" id="taci:TDSAC_0475"/>
<keyword evidence="1 2" id="KW-0784">Thiamine biosynthesis</keyword>
<dbReference type="Gene3D" id="3.90.650.10">
    <property type="entry name" value="PurM-like C-terminal domain"/>
    <property type="match status" value="1"/>
</dbReference>
<dbReference type="GO" id="GO:0009030">
    <property type="term" value="F:thiamine-phosphate kinase activity"/>
    <property type="evidence" value="ECO:0007669"/>
    <property type="project" value="UniProtKB-UniRule"/>
</dbReference>
<feature type="binding site" evidence="2">
    <location>
        <position position="216"/>
    </location>
    <ligand>
        <name>ATP</name>
        <dbReference type="ChEBI" id="CHEBI:30616"/>
    </ligand>
</feature>
<feature type="binding site" evidence="2">
    <location>
        <position position="77"/>
    </location>
    <ligand>
        <name>Mg(2+)</name>
        <dbReference type="ChEBI" id="CHEBI:18420"/>
        <label>3</label>
    </ligand>
</feature>